<accession>A0ABU1AQV4</accession>
<dbReference type="Proteomes" id="UP001225316">
    <property type="component" value="Unassembled WGS sequence"/>
</dbReference>
<gene>
    <name evidence="1" type="ORF">QEH52_00695</name>
</gene>
<evidence type="ECO:0008006" key="3">
    <source>
        <dbReference type="Google" id="ProtNLM"/>
    </source>
</evidence>
<sequence length="362" mass="41275">MHVQVRSLITTLSEAALSRQASDGSMPSGCNGPYGHSETALRNTGHWLLLWLAVFRWSGDERYEQAAASALDYMRSPQHRPNQANWLQREQLGKDRCNGVIGAAWTIEALLGAYQHYKYDDLLSTVVDVWSQHKFASDTSLWHRLEVDGRIQKIDQTFNHQLWFAAAISPLAALGIEGVLGQLKCFMDGLEANFTCHRSGVIRHRVRMKWLDYIFDSGTIPHRLHERYKQIKSGARRGLDPEKRDVGYHAFNLHAFAKLKLVFPRHPFWDSAPFQRALQYAGSEAFIQGIANDNPYAYGYNPVGFEMAVALREFVPDSEIVQREWIARQLDCLGGRECAQYGENTDDPETARARIYEALELF</sequence>
<dbReference type="RefSeq" id="WP_308947990.1">
    <property type="nucleotide sequence ID" value="NZ_JARXHW010000001.1"/>
</dbReference>
<evidence type="ECO:0000313" key="1">
    <source>
        <dbReference type="EMBL" id="MDQ8206012.1"/>
    </source>
</evidence>
<keyword evidence="2" id="KW-1185">Reference proteome</keyword>
<dbReference type="InterPro" id="IPR008928">
    <property type="entry name" value="6-hairpin_glycosidase_sf"/>
</dbReference>
<dbReference type="SUPFAM" id="SSF48208">
    <property type="entry name" value="Six-hairpin glycosidases"/>
    <property type="match status" value="1"/>
</dbReference>
<protein>
    <recommendedName>
        <fullName evidence="3">Agl cluster protein AglQ</fullName>
    </recommendedName>
</protein>
<proteinExistence type="predicted"/>
<dbReference type="EMBL" id="JARXHW010000001">
    <property type="protein sequence ID" value="MDQ8206012.1"/>
    <property type="molecule type" value="Genomic_DNA"/>
</dbReference>
<name>A0ABU1AQV4_9BACT</name>
<evidence type="ECO:0000313" key="2">
    <source>
        <dbReference type="Proteomes" id="UP001225316"/>
    </source>
</evidence>
<organism evidence="1 2">
    <name type="scientific">Thalassobacterium maritimum</name>
    <dbReference type="NCBI Taxonomy" id="3041265"/>
    <lineage>
        <taxon>Bacteria</taxon>
        <taxon>Pseudomonadati</taxon>
        <taxon>Verrucomicrobiota</taxon>
        <taxon>Opitutia</taxon>
        <taxon>Puniceicoccales</taxon>
        <taxon>Coraliomargaritaceae</taxon>
        <taxon>Thalassobacterium</taxon>
    </lineage>
</organism>
<comment type="caution">
    <text evidence="1">The sequence shown here is derived from an EMBL/GenBank/DDBJ whole genome shotgun (WGS) entry which is preliminary data.</text>
</comment>
<reference evidence="1 2" key="1">
    <citation type="submission" date="2023-04" db="EMBL/GenBank/DDBJ databases">
        <title>A novel bacteria isolated from coastal sediment.</title>
        <authorList>
            <person name="Liu X.-J."/>
            <person name="Du Z.-J."/>
        </authorList>
    </citation>
    <scope>NUCLEOTIDE SEQUENCE [LARGE SCALE GENOMIC DNA]</scope>
    <source>
        <strain evidence="1 2">SDUM461003</strain>
    </source>
</reference>